<reference evidence="1" key="1">
    <citation type="submission" date="2012-02" db="EMBL/GenBank/DDBJ databases">
        <title>Whole genome shotgun sequence of Gordonia otitidis NBRC 100426.</title>
        <authorList>
            <person name="Yoshida I."/>
            <person name="Hosoyama A."/>
            <person name="Tsuchikane K."/>
            <person name="Katsumata H."/>
            <person name="Yamazaki S."/>
            <person name="Fujita N."/>
        </authorList>
    </citation>
    <scope>NUCLEOTIDE SEQUENCE [LARGE SCALE GENOMIC DNA]</scope>
    <source>
        <strain evidence="1">NBRC 100426</strain>
    </source>
</reference>
<sequence>MSYPFVVGAWQITGYDPNSPGEGRHRYHIADDPKLSAIFEHHRWNLDRGWTVARRGPSM</sequence>
<evidence type="ECO:0000313" key="1">
    <source>
        <dbReference type="EMBL" id="GAB36467.1"/>
    </source>
</evidence>
<organism evidence="1 2">
    <name type="scientific">Gordonia otitidis (strain DSM 44809 / CCUG 52243 / JCM 12355 / NBRC 100426 / IFM 10032)</name>
    <dbReference type="NCBI Taxonomy" id="1108044"/>
    <lineage>
        <taxon>Bacteria</taxon>
        <taxon>Bacillati</taxon>
        <taxon>Actinomycetota</taxon>
        <taxon>Actinomycetes</taxon>
        <taxon>Mycobacteriales</taxon>
        <taxon>Gordoniaceae</taxon>
        <taxon>Gordonia</taxon>
    </lineage>
</organism>
<protein>
    <submittedName>
        <fullName evidence="1">Uncharacterized protein</fullName>
    </submittedName>
</protein>
<accession>H5TSK9</accession>
<dbReference type="STRING" id="1108044.GOOTI_221_00100"/>
<dbReference type="EMBL" id="BAFB01000221">
    <property type="protein sequence ID" value="GAB36467.1"/>
    <property type="molecule type" value="Genomic_DNA"/>
</dbReference>
<evidence type="ECO:0000313" key="2">
    <source>
        <dbReference type="Proteomes" id="UP000005038"/>
    </source>
</evidence>
<comment type="caution">
    <text evidence="1">The sequence shown here is derived from an EMBL/GenBank/DDBJ whole genome shotgun (WGS) entry which is preliminary data.</text>
</comment>
<gene>
    <name evidence="1" type="ORF">GOOTI_221_00100</name>
</gene>
<keyword evidence="2" id="KW-1185">Reference proteome</keyword>
<dbReference type="AlphaFoldDB" id="H5TSK9"/>
<dbReference type="Proteomes" id="UP000005038">
    <property type="component" value="Unassembled WGS sequence"/>
</dbReference>
<name>H5TSK9_GORO1</name>
<proteinExistence type="predicted"/>